<protein>
    <submittedName>
        <fullName evidence="6">Conserved protein with a conserved patatin-like phospholipase domain</fullName>
    </submittedName>
</protein>
<evidence type="ECO:0000256" key="1">
    <source>
        <dbReference type="ARBA" id="ARBA00022801"/>
    </source>
</evidence>
<dbReference type="STRING" id="516051.VC82_188"/>
<name>A0A0D5YNS2_9FLAO</name>
<evidence type="ECO:0000259" key="5">
    <source>
        <dbReference type="PROSITE" id="PS51635"/>
    </source>
</evidence>
<dbReference type="PANTHER" id="PTHR14226:SF78">
    <property type="entry name" value="SLR0060 PROTEIN"/>
    <property type="match status" value="1"/>
</dbReference>
<dbReference type="Pfam" id="PF01734">
    <property type="entry name" value="Patatin"/>
    <property type="match status" value="1"/>
</dbReference>
<dbReference type="EMBL" id="CP011071">
    <property type="protein sequence ID" value="AKA33877.1"/>
    <property type="molecule type" value="Genomic_DNA"/>
</dbReference>
<dbReference type="GO" id="GO:0016042">
    <property type="term" value="P:lipid catabolic process"/>
    <property type="evidence" value="ECO:0007669"/>
    <property type="project" value="UniProtKB-UniRule"/>
</dbReference>
<dbReference type="Proteomes" id="UP000032726">
    <property type="component" value="Chromosome"/>
</dbReference>
<keyword evidence="2 4" id="KW-0442">Lipid degradation</keyword>
<dbReference type="AlphaFoldDB" id="A0A0D5YNS2"/>
<feature type="short sequence motif" description="GXSXG" evidence="4">
    <location>
        <begin position="44"/>
        <end position="48"/>
    </location>
</feature>
<dbReference type="HOGENOM" id="CLU_047251_0_1_10"/>
<gene>
    <name evidence="6" type="ORF">VC82_188</name>
</gene>
<dbReference type="GO" id="GO:0016787">
    <property type="term" value="F:hydrolase activity"/>
    <property type="evidence" value="ECO:0007669"/>
    <property type="project" value="UniProtKB-UniRule"/>
</dbReference>
<reference evidence="6 7" key="1">
    <citation type="submission" date="2015-03" db="EMBL/GenBank/DDBJ databases">
        <title>Complete genome sequence of Muricauda lutaonensis CC-HSB-11T, isolated from a coastal hot spring.</title>
        <authorList>
            <person name="Kim K.M."/>
        </authorList>
    </citation>
    <scope>NUCLEOTIDE SEQUENCE [LARGE SCALE GENOMIC DNA]</scope>
    <source>
        <strain evidence="6 7">CC-HSB-11</strain>
    </source>
</reference>
<dbReference type="PATRIC" id="fig|516051.4.peg.194"/>
<dbReference type="CDD" id="cd07205">
    <property type="entry name" value="Pat_PNPLA6_PNPLA7_NTE1_like"/>
    <property type="match status" value="1"/>
</dbReference>
<evidence type="ECO:0000256" key="3">
    <source>
        <dbReference type="ARBA" id="ARBA00023098"/>
    </source>
</evidence>
<feature type="active site" description="Proton acceptor" evidence="4">
    <location>
        <position position="158"/>
    </location>
</feature>
<dbReference type="PROSITE" id="PS51635">
    <property type="entry name" value="PNPLA"/>
    <property type="match status" value="1"/>
</dbReference>
<dbReference type="InterPro" id="IPR050301">
    <property type="entry name" value="NTE"/>
</dbReference>
<dbReference type="RefSeq" id="WP_045800723.1">
    <property type="nucleotide sequence ID" value="NZ_CP011071.1"/>
</dbReference>
<evidence type="ECO:0000313" key="6">
    <source>
        <dbReference type="EMBL" id="AKA33877.1"/>
    </source>
</evidence>
<dbReference type="KEGG" id="mlt:VC82_188"/>
<feature type="active site" description="Nucleophile" evidence="4">
    <location>
        <position position="46"/>
    </location>
</feature>
<keyword evidence="3 4" id="KW-0443">Lipid metabolism</keyword>
<feature type="domain" description="PNPLA" evidence="5">
    <location>
        <begin position="13"/>
        <end position="171"/>
    </location>
</feature>
<feature type="short sequence motif" description="GXGXXG" evidence="4">
    <location>
        <begin position="17"/>
        <end position="22"/>
    </location>
</feature>
<sequence>MKTGVKRDKVVGLVLSGGGVKGMAHIGILKALNEHGIFPEIISGVSAGALVGALYSNGASTIDMLAFFRKTPLFKYNFLTINKPGLFDTDKYIAFLETHFPVDSFEALQKELHIVATNLQKGTSEYFCSGSLYKPLLASAALPPVFSPVRINGYLYADGGIMNNFPVEPLEGRADVIIGSYTTAVKEIGATGMNNSYDITNRAKSLMLYANSMGKFNTVDLLFKPKGLEYIGVLDKKGIEKAYMIGYEYASKVLEEEAAPIVKSLAI</sequence>
<dbReference type="InterPro" id="IPR016035">
    <property type="entry name" value="Acyl_Trfase/lysoPLipase"/>
</dbReference>
<keyword evidence="7" id="KW-1185">Reference proteome</keyword>
<feature type="short sequence motif" description="DGA/G" evidence="4">
    <location>
        <begin position="158"/>
        <end position="160"/>
    </location>
</feature>
<accession>A0A0D5YNS2</accession>
<proteinExistence type="predicted"/>
<organism evidence="6 7">
    <name type="scientific">Flagellimonas lutaonensis</name>
    <dbReference type="NCBI Taxonomy" id="516051"/>
    <lineage>
        <taxon>Bacteria</taxon>
        <taxon>Pseudomonadati</taxon>
        <taxon>Bacteroidota</taxon>
        <taxon>Flavobacteriia</taxon>
        <taxon>Flavobacteriales</taxon>
        <taxon>Flavobacteriaceae</taxon>
        <taxon>Flagellimonas</taxon>
    </lineage>
</organism>
<dbReference type="SUPFAM" id="SSF52151">
    <property type="entry name" value="FabD/lysophospholipase-like"/>
    <property type="match status" value="1"/>
</dbReference>
<dbReference type="OrthoDB" id="9770965at2"/>
<dbReference type="PANTHER" id="PTHR14226">
    <property type="entry name" value="NEUROPATHY TARGET ESTERASE/SWISS CHEESE D.MELANOGASTER"/>
    <property type="match status" value="1"/>
</dbReference>
<evidence type="ECO:0000256" key="2">
    <source>
        <dbReference type="ARBA" id="ARBA00022963"/>
    </source>
</evidence>
<dbReference type="Gene3D" id="3.40.1090.10">
    <property type="entry name" value="Cytosolic phospholipase A2 catalytic domain"/>
    <property type="match status" value="2"/>
</dbReference>
<evidence type="ECO:0000313" key="7">
    <source>
        <dbReference type="Proteomes" id="UP000032726"/>
    </source>
</evidence>
<keyword evidence="1 4" id="KW-0378">Hydrolase</keyword>
<dbReference type="InterPro" id="IPR002641">
    <property type="entry name" value="PNPLA_dom"/>
</dbReference>
<evidence type="ECO:0000256" key="4">
    <source>
        <dbReference type="PROSITE-ProRule" id="PRU01161"/>
    </source>
</evidence>